<feature type="domain" description="UDP-galactopyranose mutase C-terminal" evidence="1">
    <location>
        <begin position="152"/>
        <end position="357"/>
    </location>
</feature>
<dbReference type="SUPFAM" id="SSF54373">
    <property type="entry name" value="FAD-linked reductases, C-terminal domain"/>
    <property type="match status" value="1"/>
</dbReference>
<evidence type="ECO:0000313" key="2">
    <source>
        <dbReference type="EMBL" id="SIQ27111.1"/>
    </source>
</evidence>
<dbReference type="GO" id="GO:0050660">
    <property type="term" value="F:flavin adenine dinucleotide binding"/>
    <property type="evidence" value="ECO:0007669"/>
    <property type="project" value="TreeGrafter"/>
</dbReference>
<dbReference type="Proteomes" id="UP000186308">
    <property type="component" value="Unassembled WGS sequence"/>
</dbReference>
<accession>A0A8G2FFG2</accession>
<dbReference type="Pfam" id="PF03275">
    <property type="entry name" value="GLF"/>
    <property type="match status" value="1"/>
</dbReference>
<dbReference type="PANTHER" id="PTHR21197">
    <property type="entry name" value="UDP-GALACTOPYRANOSE MUTASE"/>
    <property type="match status" value="1"/>
</dbReference>
<dbReference type="AlphaFoldDB" id="A0A8G2FFG2"/>
<dbReference type="GO" id="GO:0005829">
    <property type="term" value="C:cytosol"/>
    <property type="evidence" value="ECO:0007669"/>
    <property type="project" value="TreeGrafter"/>
</dbReference>
<evidence type="ECO:0000259" key="1">
    <source>
        <dbReference type="Pfam" id="PF03275"/>
    </source>
</evidence>
<organism evidence="2 3">
    <name type="scientific">Acidiphilium rubrum</name>
    <dbReference type="NCBI Taxonomy" id="526"/>
    <lineage>
        <taxon>Bacteria</taxon>
        <taxon>Pseudomonadati</taxon>
        <taxon>Pseudomonadota</taxon>
        <taxon>Alphaproteobacteria</taxon>
        <taxon>Acetobacterales</taxon>
        <taxon>Acidocellaceae</taxon>
        <taxon>Acidiphilium</taxon>
    </lineage>
</organism>
<dbReference type="GO" id="GO:0008767">
    <property type="term" value="F:UDP-galactopyranose mutase activity"/>
    <property type="evidence" value="ECO:0007669"/>
    <property type="project" value="InterPro"/>
</dbReference>
<dbReference type="Pfam" id="PF13450">
    <property type="entry name" value="NAD_binding_8"/>
    <property type="match status" value="1"/>
</dbReference>
<dbReference type="SUPFAM" id="SSF51971">
    <property type="entry name" value="Nucleotide-binding domain"/>
    <property type="match status" value="1"/>
</dbReference>
<dbReference type="RefSeq" id="WP_029311559.1">
    <property type="nucleotide sequence ID" value="NZ_FTNE01000003.1"/>
</dbReference>
<dbReference type="Gene3D" id="3.40.50.720">
    <property type="entry name" value="NAD(P)-binding Rossmann-like Domain"/>
    <property type="match status" value="3"/>
</dbReference>
<comment type="caution">
    <text evidence="2">The sequence shown here is derived from an EMBL/GenBank/DDBJ whole genome shotgun (WGS) entry which is preliminary data.</text>
</comment>
<name>A0A8G2FFG2_ACIRU</name>
<dbReference type="EMBL" id="FTNE01000003">
    <property type="protein sequence ID" value="SIQ27111.1"/>
    <property type="molecule type" value="Genomic_DNA"/>
</dbReference>
<proteinExistence type="predicted"/>
<dbReference type="PANTHER" id="PTHR21197:SF0">
    <property type="entry name" value="UDP-GALACTOPYRANOSE MUTASE"/>
    <property type="match status" value="1"/>
</dbReference>
<evidence type="ECO:0000313" key="3">
    <source>
        <dbReference type="Proteomes" id="UP000186308"/>
    </source>
</evidence>
<gene>
    <name evidence="2" type="ORF">SAMN05421828_10333</name>
</gene>
<protein>
    <submittedName>
        <fullName evidence="2">UDP-galactopyranose mutase</fullName>
    </submittedName>
</protein>
<dbReference type="InterPro" id="IPR015899">
    <property type="entry name" value="UDP-GalPyranose_mutase_C"/>
</dbReference>
<reference evidence="2 3" key="1">
    <citation type="submission" date="2017-01" db="EMBL/GenBank/DDBJ databases">
        <authorList>
            <person name="Varghese N."/>
            <person name="Submissions S."/>
        </authorList>
    </citation>
    <scope>NUCLEOTIDE SEQUENCE [LARGE SCALE GENOMIC DNA]</scope>
    <source>
        <strain evidence="2 3">ATCC 35905</strain>
    </source>
</reference>
<dbReference type="OrthoDB" id="9769600at2"/>
<sequence length="379" mass="43076">MTTTKPVLIVGAGFSGAVHARLLAEAGYRVDVIDVRPHIGGNAYDHVDANGIRVHAYGPHLFHTKNKPIADWLRQFGTFVDYTHKVRALLPSGIMAPLPINLDTVNLVFGTSYTTPEQVADHLARVAVPIAKPANAAEYLYAHIGRDLTDLFFRPYTKKMWQFDLEDMASAVVKRIPLRSDRTDTYFADDEIQMMPRDGYTAVFQRLFDHPLITVALETAFDRAMLADYAFCFNAMPIDAYFDFSAGELPYRSIRFHTRTITDAPAQDWSVTNYTDSGALTRETRWDCLPHHIVQETGRRTITAEEPCDYRDNNRERYYPVKTADNRFQAIYNKYKAIADESSSEMAFIGRCGTYQYLDMDQVINQSLASARRWIAARA</sequence>
<keyword evidence="3" id="KW-1185">Reference proteome</keyword>